<dbReference type="Proteomes" id="UP000237271">
    <property type="component" value="Unassembled WGS sequence"/>
</dbReference>
<name>A0A2P4YN89_9STRA</name>
<comment type="caution">
    <text evidence="1">The sequence shown here is derived from an EMBL/GenBank/DDBJ whole genome shotgun (WGS) entry which is preliminary data.</text>
</comment>
<keyword evidence="2" id="KW-1185">Reference proteome</keyword>
<gene>
    <name evidence="1" type="ORF">PHPALM_3106</name>
</gene>
<sequence length="55" mass="6239">MDRHKLMAVKHSIGGLNFMWRASGASLSLKRRYRKISSNLCLDMNLPKVPRGTVP</sequence>
<protein>
    <submittedName>
        <fullName evidence="1">Uncharacterized protein</fullName>
    </submittedName>
</protein>
<organism evidence="1 2">
    <name type="scientific">Phytophthora palmivora</name>
    <dbReference type="NCBI Taxonomy" id="4796"/>
    <lineage>
        <taxon>Eukaryota</taxon>
        <taxon>Sar</taxon>
        <taxon>Stramenopiles</taxon>
        <taxon>Oomycota</taxon>
        <taxon>Peronosporomycetes</taxon>
        <taxon>Peronosporales</taxon>
        <taxon>Peronosporaceae</taxon>
        <taxon>Phytophthora</taxon>
    </lineage>
</organism>
<evidence type="ECO:0000313" key="1">
    <source>
        <dbReference type="EMBL" id="POM79264.1"/>
    </source>
</evidence>
<evidence type="ECO:0000313" key="2">
    <source>
        <dbReference type="Proteomes" id="UP000237271"/>
    </source>
</evidence>
<accession>A0A2P4YN89</accession>
<dbReference type="EMBL" id="NCKW01001819">
    <property type="protein sequence ID" value="POM79264.1"/>
    <property type="molecule type" value="Genomic_DNA"/>
</dbReference>
<reference evidence="1 2" key="1">
    <citation type="journal article" date="2017" name="Genome Biol. Evol.">
        <title>Phytophthora megakarya and P. palmivora, closely related causal agents of cacao black pod rot, underwent increases in genome sizes and gene numbers by different mechanisms.</title>
        <authorList>
            <person name="Ali S.S."/>
            <person name="Shao J."/>
            <person name="Lary D.J."/>
            <person name="Kronmiller B."/>
            <person name="Shen D."/>
            <person name="Strem M.D."/>
            <person name="Amoako-Attah I."/>
            <person name="Akrofi A.Y."/>
            <person name="Begoude B.A."/>
            <person name="Ten Hoopen G.M."/>
            <person name="Coulibaly K."/>
            <person name="Kebe B.I."/>
            <person name="Melnick R.L."/>
            <person name="Guiltinan M.J."/>
            <person name="Tyler B.M."/>
            <person name="Meinhardt L.W."/>
            <person name="Bailey B.A."/>
        </authorList>
    </citation>
    <scope>NUCLEOTIDE SEQUENCE [LARGE SCALE GENOMIC DNA]</scope>
    <source>
        <strain evidence="2">sbr112.9</strain>
    </source>
</reference>
<dbReference type="AlphaFoldDB" id="A0A2P4YN89"/>
<proteinExistence type="predicted"/>